<organism evidence="8 9">
    <name type="scientific">Urochloa decumbens</name>
    <dbReference type="NCBI Taxonomy" id="240449"/>
    <lineage>
        <taxon>Eukaryota</taxon>
        <taxon>Viridiplantae</taxon>
        <taxon>Streptophyta</taxon>
        <taxon>Embryophyta</taxon>
        <taxon>Tracheophyta</taxon>
        <taxon>Spermatophyta</taxon>
        <taxon>Magnoliopsida</taxon>
        <taxon>Liliopsida</taxon>
        <taxon>Poales</taxon>
        <taxon>Poaceae</taxon>
        <taxon>PACMAD clade</taxon>
        <taxon>Panicoideae</taxon>
        <taxon>Panicodae</taxon>
        <taxon>Paniceae</taxon>
        <taxon>Melinidinae</taxon>
        <taxon>Urochloa</taxon>
    </lineage>
</organism>
<dbReference type="FunFam" id="1.10.10.10:FF:000322">
    <property type="entry name" value="Probable disease resistance protein At1g63360"/>
    <property type="match status" value="1"/>
</dbReference>
<dbReference type="SUPFAM" id="SSF52540">
    <property type="entry name" value="P-loop containing nucleoside triphosphate hydrolases"/>
    <property type="match status" value="1"/>
</dbReference>
<feature type="compositionally biased region" description="Polar residues" evidence="4">
    <location>
        <begin position="205"/>
        <end position="224"/>
    </location>
</feature>
<reference evidence="9" key="1">
    <citation type="submission" date="2024-06" db="EMBL/GenBank/DDBJ databases">
        <authorList>
            <person name="Ryan C."/>
        </authorList>
    </citation>
    <scope>NUCLEOTIDE SEQUENCE [LARGE SCALE GENOMIC DNA]</scope>
</reference>
<evidence type="ECO:0000259" key="6">
    <source>
        <dbReference type="Pfam" id="PF23559"/>
    </source>
</evidence>
<keyword evidence="9" id="KW-1185">Reference proteome</keyword>
<evidence type="ECO:0000259" key="5">
    <source>
        <dbReference type="Pfam" id="PF00931"/>
    </source>
</evidence>
<dbReference type="GO" id="GO:0042742">
    <property type="term" value="P:defense response to bacterium"/>
    <property type="evidence" value="ECO:0007669"/>
    <property type="project" value="UniProtKB-ARBA"/>
</dbReference>
<gene>
    <name evidence="8" type="ORF">URODEC1_LOCUS71596</name>
</gene>
<dbReference type="EMBL" id="OZ075138">
    <property type="protein sequence ID" value="CAL5013808.1"/>
    <property type="molecule type" value="Genomic_DNA"/>
</dbReference>
<dbReference type="PRINTS" id="PR00364">
    <property type="entry name" value="DISEASERSIST"/>
</dbReference>
<keyword evidence="1" id="KW-0433">Leucine-rich repeat</keyword>
<dbReference type="PANTHER" id="PTHR36766:SF40">
    <property type="entry name" value="DISEASE RESISTANCE PROTEIN RGA3"/>
    <property type="match status" value="1"/>
</dbReference>
<dbReference type="Pfam" id="PF23559">
    <property type="entry name" value="WHD_DRP"/>
    <property type="match status" value="1"/>
</dbReference>
<evidence type="ECO:0000313" key="8">
    <source>
        <dbReference type="EMBL" id="CAL5013808.1"/>
    </source>
</evidence>
<feature type="region of interest" description="Disordered" evidence="4">
    <location>
        <begin position="205"/>
        <end position="227"/>
    </location>
</feature>
<feature type="domain" description="NB-ARC" evidence="5">
    <location>
        <begin position="234"/>
        <end position="419"/>
    </location>
</feature>
<keyword evidence="2" id="KW-0677">Repeat</keyword>
<dbReference type="GO" id="GO:0009626">
    <property type="term" value="P:plant-type hypersensitive response"/>
    <property type="evidence" value="ECO:0007669"/>
    <property type="project" value="UniProtKB-ARBA"/>
</dbReference>
<keyword evidence="3" id="KW-0611">Plant defense</keyword>
<evidence type="ECO:0000256" key="4">
    <source>
        <dbReference type="SAM" id="MobiDB-lite"/>
    </source>
</evidence>
<dbReference type="Gene3D" id="1.10.10.10">
    <property type="entry name" value="Winged helix-like DNA-binding domain superfamily/Winged helix DNA-binding domain"/>
    <property type="match status" value="1"/>
</dbReference>
<dbReference type="SUPFAM" id="SSF52047">
    <property type="entry name" value="RNI-like"/>
    <property type="match status" value="1"/>
</dbReference>
<sequence>MEALQRIFSAGSTLFEETQLEKELVSLGNTLPRARTLICRSEWGMFKNKQLAELLWHLKDTTYNAVDLLRELDDQVMRQRIEAAGRNRAGQFLSSSLNLAKMITCRTKARIKEAQDKLDKAVAEIEGVLNVMGLLSFEPSQIMPETSSVISAPEVVGRDDERDELIKKLGVPIGREAQRDQVIELLGVALDGGCTNWSNRKRAATSNEVASTSRAKQQKGNSTRAGLADTSCTNNNVSVISIVGIGGVGKTTLAQFIYNDPRVRDDFDVRIWVCVSDLFDMKRITKDIIESTSGKEFDTASCKLDTLQVELRKWLEKCSKVEEAAKEKKCSKVEEAAKEKKRSKFLLVLDDIWPNAIAKWERFCAPLRNGPEGSMILVTTRSLEVANRVSTSNCEPVKLKGLPVNIFWKFFRNCAFGANDPESYPHLQGIGWNICTRLCGSPLAAKTLGRLLNFCLTEQHWRTIQNSKLWELQYEDDEILPALQLSYLYLPEKVKKCFIFLSMFPKDHSFERDEIVDIWVAQGSGFIVPEGSSRLEDVGVTYLNELLNRFLLQTDPKFPNQTRYVMHDLIHDMAVSFCTDECLVMQDLSNWNKSRMKNTVRHMSIEVGGESLTRMGDIQHLNKLHSLRFGIRVNAETTWFSQLSNILYLSLKGCELAKLPEVICELSSLRYLDISHSTVQELPKKFWCLHSLQVLDASRSSLKSIHQDITKLINLRQLALPVEASQAFSMVHGLGNLSCLRNLSEFRVAKDNRRAIGELKFMNQLSGTLSIRFLTNVRSKEEAVEARLVEKQYLKELVLQWRQTLTDRLMPCENGVLEGLRPHSRIECLKVDGFGGDRFPSWLKPGDLPTLRSLELSDCRFLESLSIPCFADGAQAGLTGDNGTQHASSSIRRSNDIVSFAFPCLTALRFHICDKLTNLEQFLTPDKLPSIKSIVLEYCANLTSIPVHSFVGFVCLRDLKICSCPKLKCPRKMVLPHSLQRLCIVDCNELDRSFPACLKDFTSLTLLQLAYCQSLEWIPSNSVGSNMLKCLAISHCPELSSIEGLPGLASIKHVQLSDCPKLTNVQQPLKMDENFQPNKEENEMLQFLENYQLSDCPKLTNVQQPLKMDENFQPNKEENEMLQFLENC</sequence>
<reference evidence="8 9" key="2">
    <citation type="submission" date="2024-10" db="EMBL/GenBank/DDBJ databases">
        <authorList>
            <person name="Ryan C."/>
        </authorList>
    </citation>
    <scope>NUCLEOTIDE SEQUENCE [LARGE SCALE GENOMIC DNA]</scope>
</reference>
<dbReference type="InterPro" id="IPR027417">
    <property type="entry name" value="P-loop_NTPase"/>
</dbReference>
<dbReference type="Pfam" id="PF00931">
    <property type="entry name" value="NB-ARC"/>
    <property type="match status" value="1"/>
</dbReference>
<evidence type="ECO:0000256" key="2">
    <source>
        <dbReference type="ARBA" id="ARBA00022737"/>
    </source>
</evidence>
<dbReference type="InterPro" id="IPR002182">
    <property type="entry name" value="NB-ARC"/>
</dbReference>
<evidence type="ECO:0000256" key="3">
    <source>
        <dbReference type="ARBA" id="ARBA00022821"/>
    </source>
</evidence>
<dbReference type="PANTHER" id="PTHR36766">
    <property type="entry name" value="PLANT BROAD-SPECTRUM MILDEW RESISTANCE PROTEIN RPW8"/>
    <property type="match status" value="1"/>
</dbReference>
<protein>
    <submittedName>
        <fullName evidence="8">Uncharacterized protein</fullName>
    </submittedName>
</protein>
<dbReference type="InterPro" id="IPR036388">
    <property type="entry name" value="WH-like_DNA-bd_sf"/>
</dbReference>
<evidence type="ECO:0000256" key="1">
    <source>
        <dbReference type="ARBA" id="ARBA00022614"/>
    </source>
</evidence>
<dbReference type="AlphaFoldDB" id="A0ABC9C2R1"/>
<evidence type="ECO:0000313" key="9">
    <source>
        <dbReference type="Proteomes" id="UP001497457"/>
    </source>
</evidence>
<feature type="domain" description="Disease resistance protein winged helix" evidence="6">
    <location>
        <begin position="503"/>
        <end position="574"/>
    </location>
</feature>
<accession>A0ABC9C2R1</accession>
<feature type="domain" description="R13L1/DRL21-like LRR repeat region" evidence="7">
    <location>
        <begin position="756"/>
        <end position="865"/>
    </location>
</feature>
<dbReference type="InterPro" id="IPR056789">
    <property type="entry name" value="LRR_R13L1-DRL21"/>
</dbReference>
<dbReference type="Pfam" id="PF25019">
    <property type="entry name" value="LRR_R13L1-DRL21"/>
    <property type="match status" value="1"/>
</dbReference>
<dbReference type="InterPro" id="IPR032675">
    <property type="entry name" value="LRR_dom_sf"/>
</dbReference>
<name>A0ABC9C2R1_9POAL</name>
<dbReference type="Proteomes" id="UP001497457">
    <property type="component" value="Chromosome 28b"/>
</dbReference>
<dbReference type="GO" id="GO:0002758">
    <property type="term" value="P:innate immune response-activating signaling pathway"/>
    <property type="evidence" value="ECO:0007669"/>
    <property type="project" value="UniProtKB-ARBA"/>
</dbReference>
<dbReference type="Gene3D" id="3.80.10.10">
    <property type="entry name" value="Ribonuclease Inhibitor"/>
    <property type="match status" value="2"/>
</dbReference>
<dbReference type="SUPFAM" id="SSF52058">
    <property type="entry name" value="L domain-like"/>
    <property type="match status" value="1"/>
</dbReference>
<dbReference type="Gene3D" id="3.40.50.300">
    <property type="entry name" value="P-loop containing nucleotide triphosphate hydrolases"/>
    <property type="match status" value="1"/>
</dbReference>
<proteinExistence type="predicted"/>
<dbReference type="InterPro" id="IPR058922">
    <property type="entry name" value="WHD_DRP"/>
</dbReference>
<evidence type="ECO:0000259" key="7">
    <source>
        <dbReference type="Pfam" id="PF25019"/>
    </source>
</evidence>